<sequence>MMINKRLLYFIPICILTLGLHACKKDNSKPTTLIGSWELEKIHFIETNKTYPLDSFRNVISASLTFNSDSSFAKTDNFGRVQILPLTDRSNFLIELYDTPRHRQARFIIYNGYIDQPNTSSKFSVKGNVINFETEYKDANTIVSNKFFNQFELKNNAELEINNENSLIYNQQSNLFLGTKMKFLYKRKSF</sequence>
<proteinExistence type="predicted"/>
<gene>
    <name evidence="1" type="ORF">E5L68_016280</name>
</gene>
<dbReference type="EMBL" id="SRMP02000034">
    <property type="protein sequence ID" value="MFN0292956.1"/>
    <property type="molecule type" value="Genomic_DNA"/>
</dbReference>
<dbReference type="Proteomes" id="UP001517367">
    <property type="component" value="Unassembled WGS sequence"/>
</dbReference>
<keyword evidence="2" id="KW-1185">Reference proteome</keyword>
<name>A0ABW9JM16_9SPHI</name>
<comment type="caution">
    <text evidence="1">The sequence shown here is derived from an EMBL/GenBank/DDBJ whole genome shotgun (WGS) entry which is preliminary data.</text>
</comment>
<evidence type="ECO:0000313" key="1">
    <source>
        <dbReference type="EMBL" id="MFN0292956.1"/>
    </source>
</evidence>
<accession>A0ABW9JM16</accession>
<evidence type="ECO:0000313" key="2">
    <source>
        <dbReference type="Proteomes" id="UP001517367"/>
    </source>
</evidence>
<organism evidence="1 2">
    <name type="scientific">Pedobacter helvus</name>
    <dbReference type="NCBI Taxonomy" id="2563444"/>
    <lineage>
        <taxon>Bacteria</taxon>
        <taxon>Pseudomonadati</taxon>
        <taxon>Bacteroidota</taxon>
        <taxon>Sphingobacteriia</taxon>
        <taxon>Sphingobacteriales</taxon>
        <taxon>Sphingobacteriaceae</taxon>
        <taxon>Pedobacter</taxon>
    </lineage>
</organism>
<protein>
    <recommendedName>
        <fullName evidence="3">Lipocalin-like domain-containing protein</fullName>
    </recommendedName>
</protein>
<evidence type="ECO:0008006" key="3">
    <source>
        <dbReference type="Google" id="ProtNLM"/>
    </source>
</evidence>
<dbReference type="RefSeq" id="WP_138728706.1">
    <property type="nucleotide sequence ID" value="NZ_SRMP02000034.1"/>
</dbReference>
<reference evidence="1 2" key="1">
    <citation type="submission" date="2024-12" db="EMBL/GenBank/DDBJ databases">
        <authorList>
            <person name="Hu S."/>
        </authorList>
    </citation>
    <scope>NUCLEOTIDE SEQUENCE [LARGE SCALE GENOMIC DNA]</scope>
    <source>
        <strain evidence="1 2">P-25</strain>
    </source>
</reference>